<dbReference type="InterPro" id="IPR011004">
    <property type="entry name" value="Trimer_LpxA-like_sf"/>
</dbReference>
<dbReference type="OrthoDB" id="9803036at2"/>
<dbReference type="CDD" id="cd04645">
    <property type="entry name" value="LbH_gamma_CA_like"/>
    <property type="match status" value="1"/>
</dbReference>
<comment type="caution">
    <text evidence="1">The sequence shown here is derived from an EMBL/GenBank/DDBJ whole genome shotgun (WGS) entry which is preliminary data.</text>
</comment>
<dbReference type="Gene3D" id="2.160.10.10">
    <property type="entry name" value="Hexapeptide repeat proteins"/>
    <property type="match status" value="1"/>
</dbReference>
<gene>
    <name evidence="1" type="ORF">B5F75_03945</name>
</gene>
<sequence>MRERINEQVPSVRASCYLHKTSVLIGDVTLGENVSVWPCAVLRGDIAPITVGDNSNIQENACLHVNYGAPCILGRGVSVGHGAVVHGSKIGDNCLIGMNAVVMESEIGPNCIIGAGAVVPAGKNIPAGSLVMGVPAKIVRKLEEDEVNAVMRNAREYAEAILLYKDHCEEM</sequence>
<accession>A0A1Y4DJ82</accession>
<name>A0A1Y4DJ82_9BACT</name>
<evidence type="ECO:0000313" key="2">
    <source>
        <dbReference type="Proteomes" id="UP000196368"/>
    </source>
</evidence>
<dbReference type="Pfam" id="PF00132">
    <property type="entry name" value="Hexapep"/>
    <property type="match status" value="1"/>
</dbReference>
<dbReference type="Proteomes" id="UP000196368">
    <property type="component" value="Unassembled WGS sequence"/>
</dbReference>
<dbReference type="RefSeq" id="WP_087288162.1">
    <property type="nucleotide sequence ID" value="NZ_NFJD01000002.1"/>
</dbReference>
<dbReference type="InterPro" id="IPR047324">
    <property type="entry name" value="LbH_gamma_CA-like"/>
</dbReference>
<protein>
    <submittedName>
        <fullName evidence="1">Gamma carbonic anhydrase family protein</fullName>
    </submittedName>
</protein>
<dbReference type="InterPro" id="IPR050484">
    <property type="entry name" value="Transf_Hexapept/Carb_Anhydrase"/>
</dbReference>
<dbReference type="PANTHER" id="PTHR13061">
    <property type="entry name" value="DYNACTIN SUBUNIT P25"/>
    <property type="match status" value="1"/>
</dbReference>
<dbReference type="AlphaFoldDB" id="A0A1Y4DJ82"/>
<organism evidence="1 2">
    <name type="scientific">Candidatus Avelusimicrobium gallicola</name>
    <dbReference type="NCBI Taxonomy" id="2562704"/>
    <lineage>
        <taxon>Bacteria</taxon>
        <taxon>Pseudomonadati</taxon>
        <taxon>Elusimicrobiota</taxon>
        <taxon>Elusimicrobia</taxon>
        <taxon>Elusimicrobiales</taxon>
        <taxon>Elusimicrobiaceae</taxon>
        <taxon>Candidatus Avelusimicrobium</taxon>
    </lineage>
</organism>
<dbReference type="SUPFAM" id="SSF51161">
    <property type="entry name" value="Trimeric LpxA-like enzymes"/>
    <property type="match status" value="1"/>
</dbReference>
<keyword evidence="2" id="KW-1185">Reference proteome</keyword>
<evidence type="ECO:0000313" key="1">
    <source>
        <dbReference type="EMBL" id="OUO57008.1"/>
    </source>
</evidence>
<proteinExistence type="predicted"/>
<dbReference type="PANTHER" id="PTHR13061:SF29">
    <property type="entry name" value="GAMMA CARBONIC ANHYDRASE-LIKE 1, MITOCHONDRIAL-RELATED"/>
    <property type="match status" value="1"/>
</dbReference>
<dbReference type="EMBL" id="NFJD01000002">
    <property type="protein sequence ID" value="OUO57008.1"/>
    <property type="molecule type" value="Genomic_DNA"/>
</dbReference>
<reference evidence="2" key="1">
    <citation type="submission" date="2017-04" db="EMBL/GenBank/DDBJ databases">
        <title>Function of individual gut microbiota members based on whole genome sequencing of pure cultures obtained from chicken caecum.</title>
        <authorList>
            <person name="Medvecky M."/>
            <person name="Cejkova D."/>
            <person name="Polansky O."/>
            <person name="Karasova D."/>
            <person name="Kubasova T."/>
            <person name="Cizek A."/>
            <person name="Rychlik I."/>
        </authorList>
    </citation>
    <scope>NUCLEOTIDE SEQUENCE [LARGE SCALE GENOMIC DNA]</scope>
    <source>
        <strain evidence="2">An273</strain>
    </source>
</reference>
<dbReference type="InterPro" id="IPR001451">
    <property type="entry name" value="Hexapep"/>
</dbReference>